<organism evidence="2 3">
    <name type="scientific">Lentzea aerocolonigenes</name>
    <name type="common">Lechevalieria aerocolonigenes</name>
    <name type="synonym">Saccharothrix aerocolonigenes</name>
    <dbReference type="NCBI Taxonomy" id="68170"/>
    <lineage>
        <taxon>Bacteria</taxon>
        <taxon>Bacillati</taxon>
        <taxon>Actinomycetota</taxon>
        <taxon>Actinomycetes</taxon>
        <taxon>Pseudonocardiales</taxon>
        <taxon>Pseudonocardiaceae</taxon>
        <taxon>Lentzea</taxon>
    </lineage>
</organism>
<feature type="compositionally biased region" description="Low complexity" evidence="1">
    <location>
        <begin position="41"/>
        <end position="61"/>
    </location>
</feature>
<dbReference type="EMBL" id="JYJG01000355">
    <property type="protein sequence ID" value="KJK42363.1"/>
    <property type="molecule type" value="Genomic_DNA"/>
</dbReference>
<proteinExistence type="predicted"/>
<dbReference type="Proteomes" id="UP000033393">
    <property type="component" value="Unassembled WGS sequence"/>
</dbReference>
<feature type="compositionally biased region" description="Pro residues" evidence="1">
    <location>
        <begin position="127"/>
        <end position="158"/>
    </location>
</feature>
<feature type="compositionally biased region" description="Low complexity" evidence="1">
    <location>
        <begin position="293"/>
        <end position="304"/>
    </location>
</feature>
<sequence>MPPANAPSPNPSTNVPPVNAPSPSPSTNVPPAGVPSPRPETNVPAANTPSPNANPATSTPPVNSPKPDTNVPPTNVPSPKPETNAPPVQTRPTPDTNVAPPAQPKPTPAPAVNAPPANVPAANVPPANVPPANVPPANAPNPNTPGPNTPNPNTPPVDAPGTNTPGANVPPTGGPKPGDPAVQTRPAPSPAPSPNPNPNSGTNTNVTPDLVVAPPIVAPAPNTDTNTNANTRPAPPPNVVPRSNPAAQNYQAQPRPDGGRGRKRAAIKKWLGIDFIKGLFNKPPATPAPAPAPSQNTNTNTNTTPPAPADPWVGLVGKNADPSSVDIDTLKSHVDTAVNDGKPGKARVLINRITDPDVKAELQQQYDQSVQNKGDAGKVEVPKELHFAWFGNTPSPAAVQGMKEWGAKVQENNGANADPNQQWKATLWTDSSAGNWDPQVVQDLNNAGIEIKTNTPDLVTELSNDVQSRTDTNTTINDVYAAAQNPDAKAYNLGADIARYAVLAKNGGVYVDVDIRPGAVDLGTIGDMKMQPTDVPVFAPRLRDQTSVNDTLQGQNVAPGTELDTAANIQYGKGELNNNFIVAPPGNGFINTLADIIPQKFEGLKAYGMPDAKFNEELKAQAPDISGPNALVDGGLKPTTGVISQFTMNPDNHGLKVEPGISYLPPQMPLVEKADYSSLFDPDLKNKWSGLEWVTPESESQLDTDHRAAPGDNTPNQTRGGGAPPPMPTTFDHQGKDVITDESWRHDPAKTSDWSQPNNPADRSTWADRRDNQNVRTVDQVVHD</sequence>
<feature type="compositionally biased region" description="Polar residues" evidence="1">
    <location>
        <begin position="752"/>
        <end position="762"/>
    </location>
</feature>
<feature type="compositionally biased region" description="Pro residues" evidence="1">
    <location>
        <begin position="1"/>
        <end position="10"/>
    </location>
</feature>
<dbReference type="SUPFAM" id="SSF53448">
    <property type="entry name" value="Nucleotide-diphospho-sugar transferases"/>
    <property type="match status" value="1"/>
</dbReference>
<reference evidence="2 3" key="1">
    <citation type="submission" date="2015-02" db="EMBL/GenBank/DDBJ databases">
        <authorList>
            <person name="Ju K.-S."/>
            <person name="Doroghazi J.R."/>
            <person name="Metcalf W."/>
        </authorList>
    </citation>
    <scope>NUCLEOTIDE SEQUENCE [LARGE SCALE GENOMIC DNA]</scope>
    <source>
        <strain evidence="2 3">NRRL B-16140</strain>
    </source>
</reference>
<dbReference type="InterPro" id="IPR007577">
    <property type="entry name" value="GlycoTrfase_DXD_sugar-bd_CS"/>
</dbReference>
<feature type="compositionally biased region" description="Low complexity" evidence="1">
    <location>
        <begin position="110"/>
        <end position="126"/>
    </location>
</feature>
<dbReference type="Gene3D" id="3.90.550.20">
    <property type="match status" value="1"/>
</dbReference>
<dbReference type="PANTHER" id="PTHR48125">
    <property type="entry name" value="LP07818P1"/>
    <property type="match status" value="1"/>
</dbReference>
<feature type="compositionally biased region" description="Basic and acidic residues" evidence="1">
    <location>
        <begin position="733"/>
        <end position="750"/>
    </location>
</feature>
<evidence type="ECO:0008006" key="4">
    <source>
        <dbReference type="Google" id="ProtNLM"/>
    </source>
</evidence>
<gene>
    <name evidence="2" type="ORF">UK23_37600</name>
</gene>
<evidence type="ECO:0000313" key="2">
    <source>
        <dbReference type="EMBL" id="KJK42363.1"/>
    </source>
</evidence>
<feature type="region of interest" description="Disordered" evidence="1">
    <location>
        <begin position="282"/>
        <end position="309"/>
    </location>
</feature>
<dbReference type="AlphaFoldDB" id="A0A0F0GLP8"/>
<dbReference type="RefSeq" id="WP_045316542.1">
    <property type="nucleotide sequence ID" value="NZ_JYJG01000355.1"/>
</dbReference>
<feature type="compositionally biased region" description="Polar residues" evidence="1">
    <location>
        <begin position="86"/>
        <end position="96"/>
    </location>
</feature>
<evidence type="ECO:0000256" key="1">
    <source>
        <dbReference type="SAM" id="MobiDB-lite"/>
    </source>
</evidence>
<dbReference type="Pfam" id="PF04488">
    <property type="entry name" value="Gly_transf_sug"/>
    <property type="match status" value="1"/>
</dbReference>
<feature type="non-terminal residue" evidence="2">
    <location>
        <position position="784"/>
    </location>
</feature>
<feature type="compositionally biased region" description="Low complexity" evidence="1">
    <location>
        <begin position="211"/>
        <end position="232"/>
    </location>
</feature>
<dbReference type="InterPro" id="IPR029044">
    <property type="entry name" value="Nucleotide-diphossugar_trans"/>
</dbReference>
<feature type="compositionally biased region" description="Pro residues" evidence="1">
    <location>
        <begin position="187"/>
        <end position="197"/>
    </location>
</feature>
<dbReference type="PANTHER" id="PTHR48125:SF12">
    <property type="entry name" value="AT HOOK TRANSCRIPTION FACTOR FAMILY-RELATED"/>
    <property type="match status" value="1"/>
</dbReference>
<feature type="region of interest" description="Disordered" evidence="1">
    <location>
        <begin position="695"/>
        <end position="784"/>
    </location>
</feature>
<feature type="region of interest" description="Disordered" evidence="1">
    <location>
        <begin position="1"/>
        <end position="265"/>
    </location>
</feature>
<comment type="caution">
    <text evidence="2">The sequence shown here is derived from an EMBL/GenBank/DDBJ whole genome shotgun (WGS) entry which is preliminary data.</text>
</comment>
<evidence type="ECO:0000313" key="3">
    <source>
        <dbReference type="Proteomes" id="UP000033393"/>
    </source>
</evidence>
<keyword evidence="3" id="KW-1185">Reference proteome</keyword>
<protein>
    <recommendedName>
        <fullName evidence="4">GT44 domain-containing protein</fullName>
    </recommendedName>
</protein>
<accession>A0A0F0GLP8</accession>
<name>A0A0F0GLP8_LENAE</name>